<sequence>MQPRVQLSGFSIGPGGSVCSGSGSATATSNSVGVSSSATTTSQMLRDFSLEIYDKKELQFLGHSVTQQASCSKS</sequence>
<name>A0A2P2PN92_RHIMU</name>
<proteinExistence type="predicted"/>
<reference evidence="2" key="1">
    <citation type="submission" date="2018-02" db="EMBL/GenBank/DDBJ databases">
        <title>Rhizophora mucronata_Transcriptome.</title>
        <authorList>
            <person name="Meera S.P."/>
            <person name="Sreeshan A."/>
            <person name="Augustine A."/>
        </authorList>
    </citation>
    <scope>NUCLEOTIDE SEQUENCE</scope>
    <source>
        <tissue evidence="2">Leaf</tissue>
    </source>
</reference>
<dbReference type="AlphaFoldDB" id="A0A2P2PN92"/>
<feature type="region of interest" description="Disordered" evidence="1">
    <location>
        <begin position="19"/>
        <end position="39"/>
    </location>
</feature>
<organism evidence="2">
    <name type="scientific">Rhizophora mucronata</name>
    <name type="common">Asiatic mangrove</name>
    <dbReference type="NCBI Taxonomy" id="61149"/>
    <lineage>
        <taxon>Eukaryota</taxon>
        <taxon>Viridiplantae</taxon>
        <taxon>Streptophyta</taxon>
        <taxon>Embryophyta</taxon>
        <taxon>Tracheophyta</taxon>
        <taxon>Spermatophyta</taxon>
        <taxon>Magnoliopsida</taxon>
        <taxon>eudicotyledons</taxon>
        <taxon>Gunneridae</taxon>
        <taxon>Pentapetalae</taxon>
        <taxon>rosids</taxon>
        <taxon>fabids</taxon>
        <taxon>Malpighiales</taxon>
        <taxon>Rhizophoraceae</taxon>
        <taxon>Rhizophora</taxon>
    </lineage>
</organism>
<protein>
    <submittedName>
        <fullName evidence="2">Uncharacterized protein</fullName>
    </submittedName>
</protein>
<dbReference type="EMBL" id="GGEC01075710">
    <property type="protein sequence ID" value="MBX56194.1"/>
    <property type="molecule type" value="Transcribed_RNA"/>
</dbReference>
<accession>A0A2P2PN92</accession>
<evidence type="ECO:0000256" key="1">
    <source>
        <dbReference type="SAM" id="MobiDB-lite"/>
    </source>
</evidence>
<evidence type="ECO:0000313" key="2">
    <source>
        <dbReference type="EMBL" id="MBX56194.1"/>
    </source>
</evidence>